<organism evidence="1 2">
    <name type="scientific">Leptospira weilii str. Ecochallenge</name>
    <dbReference type="NCBI Taxonomy" id="1049986"/>
    <lineage>
        <taxon>Bacteria</taxon>
        <taxon>Pseudomonadati</taxon>
        <taxon>Spirochaetota</taxon>
        <taxon>Spirochaetia</taxon>
        <taxon>Leptospirales</taxon>
        <taxon>Leptospiraceae</taxon>
        <taxon>Leptospira</taxon>
    </lineage>
</organism>
<name>N1U3Y4_9LEPT</name>
<accession>N1U3Y4</accession>
<proteinExistence type="predicted"/>
<sequence length="54" mass="6528">MILFQIRIFLSLSRLGGLKFENDFLKINRRFWNRHFFLAGFLKTFVAELNSFLT</sequence>
<protein>
    <submittedName>
        <fullName evidence="1">Uncharacterized protein</fullName>
    </submittedName>
</protein>
<evidence type="ECO:0000313" key="2">
    <source>
        <dbReference type="Proteomes" id="UP000012249"/>
    </source>
</evidence>
<evidence type="ECO:0000313" key="1">
    <source>
        <dbReference type="EMBL" id="EMY12629.1"/>
    </source>
</evidence>
<comment type="caution">
    <text evidence="1">The sequence shown here is derived from an EMBL/GenBank/DDBJ whole genome shotgun (WGS) entry which is preliminary data.</text>
</comment>
<dbReference type="Proteomes" id="UP000012249">
    <property type="component" value="Unassembled WGS sequence"/>
</dbReference>
<dbReference type="AlphaFoldDB" id="N1U3Y4"/>
<dbReference type="EMBL" id="AHMI02000285">
    <property type="protein sequence ID" value="EMY12629.1"/>
    <property type="molecule type" value="Genomic_DNA"/>
</dbReference>
<reference evidence="1 2" key="1">
    <citation type="submission" date="2013-02" db="EMBL/GenBank/DDBJ databases">
        <authorList>
            <person name="Harkins D.M."/>
            <person name="Durkin A.S."/>
            <person name="Brinkac L.M."/>
            <person name="Haft D.H."/>
            <person name="Selengut J.D."/>
            <person name="Sanka R."/>
            <person name="DePew J."/>
            <person name="Purushe J."/>
            <person name="Haake D.A."/>
            <person name="Matsunaga J."/>
            <person name="Vinetz J.M."/>
            <person name="Sutton G.G."/>
            <person name="Nierman W.C."/>
            <person name="Fouts D.E."/>
        </authorList>
    </citation>
    <scope>NUCLEOTIDE SEQUENCE [LARGE SCALE GENOMIC DNA]</scope>
    <source>
        <strain evidence="1 2">Ecochallenge</strain>
    </source>
</reference>
<gene>
    <name evidence="1" type="ORF">LEP1GSC043_0665</name>
</gene>